<organism evidence="2 3">
    <name type="scientific">Albidovulum marisflavi</name>
    <dbReference type="NCBI Taxonomy" id="2984159"/>
    <lineage>
        <taxon>Bacteria</taxon>
        <taxon>Pseudomonadati</taxon>
        <taxon>Pseudomonadota</taxon>
        <taxon>Alphaproteobacteria</taxon>
        <taxon>Rhodobacterales</taxon>
        <taxon>Paracoccaceae</taxon>
        <taxon>Albidovulum</taxon>
    </lineage>
</organism>
<proteinExistence type="predicted"/>
<dbReference type="Gene3D" id="2.30.40.10">
    <property type="entry name" value="Urease, subunit C, domain 1"/>
    <property type="match status" value="1"/>
</dbReference>
<dbReference type="InterPro" id="IPR032466">
    <property type="entry name" value="Metal_Hydrolase"/>
</dbReference>
<dbReference type="RefSeq" id="WP_263734862.1">
    <property type="nucleotide sequence ID" value="NZ_JAOWKY010000002.1"/>
</dbReference>
<dbReference type="Proteomes" id="UP001652542">
    <property type="component" value="Unassembled WGS sequence"/>
</dbReference>
<reference evidence="2 3" key="1">
    <citation type="submission" date="2022-10" db="EMBL/GenBank/DDBJ databases">
        <title>Defluviimonas sp. nov., isolated from ocean surface water.</title>
        <authorList>
            <person name="He W."/>
            <person name="Wang L."/>
            <person name="Zhang D.-F."/>
        </authorList>
    </citation>
    <scope>NUCLEOTIDE SEQUENCE [LARGE SCALE GENOMIC DNA]</scope>
    <source>
        <strain evidence="2 3">WL0002</strain>
    </source>
</reference>
<name>A0ABT2ZDW5_9RHOB</name>
<comment type="caution">
    <text evidence="2">The sequence shown here is derived from an EMBL/GenBank/DDBJ whole genome shotgun (WGS) entry which is preliminary data.</text>
</comment>
<sequence>MRRAELVLLNADIRTMDPLQPRATALAVAGGRILAMGADAEISALAGEGAEVIDARGRQVLPGFHDTHLHVQDGGQHYAESADLSAAMSVQMVQQVLRDFAATHQRPWVLGGFYYSGVLGEHNLDRHVLDAAVPDRPCLIMASDGHNGCLNSKGCEAVGLVKGTPDPENGHFVVDANGVPTGLLHETATMWAEHRMPPVPDSSYEGGVLFAQAHANRNGFTGLLDASIGERHARVYKRLVERDALTARILATVRVEASETTEGALARVSALRAAHQSEMFRIHSAKFFLDGVIENRTAAMIRDYSDAEGGNADLMFSPDQISDMFTAFDAARFQIHVHAIGDLAVRAALDGMAAARRANAPWPSWHQIAHIQCIDPTDVPRFAELGVVANIQPLWARLEPSVSEVALPMVGPERGRWMYAFRSLVDAGAMAALSSDWTVSTLNPFQIMETAITRQPPKAEGDFPVFLPEQRLTLDECVAGYTINAARAGWREATTGSLAPGKWADLIVIDRDLWVTDPRDIGDTEVLMTMLGGKVVHGGIG</sequence>
<evidence type="ECO:0000313" key="3">
    <source>
        <dbReference type="Proteomes" id="UP001652542"/>
    </source>
</evidence>
<dbReference type="SUPFAM" id="SSF51556">
    <property type="entry name" value="Metallo-dependent hydrolases"/>
    <property type="match status" value="1"/>
</dbReference>
<dbReference type="Gene3D" id="3.20.20.140">
    <property type="entry name" value="Metal-dependent hydrolases"/>
    <property type="match status" value="1"/>
</dbReference>
<dbReference type="EMBL" id="JAOWKY010000002">
    <property type="protein sequence ID" value="MCV2869212.1"/>
    <property type="molecule type" value="Genomic_DNA"/>
</dbReference>
<evidence type="ECO:0000259" key="1">
    <source>
        <dbReference type="Pfam" id="PF07969"/>
    </source>
</evidence>
<dbReference type="PANTHER" id="PTHR22642">
    <property type="entry name" value="IMIDAZOLONEPROPIONASE"/>
    <property type="match status" value="1"/>
</dbReference>
<evidence type="ECO:0000313" key="2">
    <source>
        <dbReference type="EMBL" id="MCV2869212.1"/>
    </source>
</evidence>
<keyword evidence="3" id="KW-1185">Reference proteome</keyword>
<feature type="domain" description="Amidohydrolase 3" evidence="1">
    <location>
        <begin position="51"/>
        <end position="537"/>
    </location>
</feature>
<gene>
    <name evidence="2" type="ORF">OEW28_11295</name>
</gene>
<dbReference type="Gene3D" id="3.10.310.70">
    <property type="match status" value="1"/>
</dbReference>
<dbReference type="PANTHER" id="PTHR22642:SF2">
    <property type="entry name" value="PROTEIN LONG AFTER FAR-RED 3"/>
    <property type="match status" value="1"/>
</dbReference>
<accession>A0ABT2ZDW5</accession>
<dbReference type="SUPFAM" id="SSF51338">
    <property type="entry name" value="Composite domain of metallo-dependent hydrolases"/>
    <property type="match status" value="1"/>
</dbReference>
<dbReference type="InterPro" id="IPR011059">
    <property type="entry name" value="Metal-dep_hydrolase_composite"/>
</dbReference>
<dbReference type="InterPro" id="IPR013108">
    <property type="entry name" value="Amidohydro_3"/>
</dbReference>
<dbReference type="CDD" id="cd01300">
    <property type="entry name" value="YtcJ_like"/>
    <property type="match status" value="1"/>
</dbReference>
<dbReference type="InterPro" id="IPR033932">
    <property type="entry name" value="YtcJ-like"/>
</dbReference>
<protein>
    <submittedName>
        <fullName evidence="2">Amidohydrolase</fullName>
    </submittedName>
</protein>
<dbReference type="Pfam" id="PF07969">
    <property type="entry name" value="Amidohydro_3"/>
    <property type="match status" value="1"/>
</dbReference>